<keyword evidence="5 12" id="KW-0999">Mitochondrion inner membrane</keyword>
<feature type="transmembrane region" description="Helical" evidence="12">
    <location>
        <begin position="64"/>
        <end position="83"/>
    </location>
</feature>
<dbReference type="OrthoDB" id="18577at2759"/>
<evidence type="ECO:0000313" key="13">
    <source>
        <dbReference type="EMBL" id="CAH1104526.1"/>
    </source>
</evidence>
<keyword evidence="12" id="KW-0349">Heme</keyword>
<evidence type="ECO:0000256" key="3">
    <source>
        <dbReference type="ARBA" id="ARBA00022448"/>
    </source>
</evidence>
<evidence type="ECO:0000313" key="14">
    <source>
        <dbReference type="Proteomes" id="UP001153636"/>
    </source>
</evidence>
<evidence type="ECO:0000256" key="10">
    <source>
        <dbReference type="PIRSR" id="PIRSR607992-1"/>
    </source>
</evidence>
<feature type="binding site" evidence="10">
    <location>
        <position position="114"/>
    </location>
    <ligand>
        <name>a ubiquinone</name>
        <dbReference type="ChEBI" id="CHEBI:16389"/>
        <note>ligand shared with IP/SDHB</note>
    </ligand>
</feature>
<accession>A0A9P0GB46</accession>
<keyword evidence="6 12" id="KW-0809">Transit peptide</keyword>
<dbReference type="AlphaFoldDB" id="A0A9P0GB46"/>
<dbReference type="GO" id="GO:0046872">
    <property type="term" value="F:metal ion binding"/>
    <property type="evidence" value="ECO:0007669"/>
    <property type="project" value="UniProtKB-KW"/>
</dbReference>
<comment type="subcellular location">
    <subcellularLocation>
        <location evidence="1 12">Mitochondrion inner membrane</location>
        <topology evidence="1 12">Multi-pass membrane protein</topology>
    </subcellularLocation>
</comment>
<keyword evidence="3 12" id="KW-0813">Transport</keyword>
<dbReference type="GO" id="GO:0048039">
    <property type="term" value="F:ubiquinone binding"/>
    <property type="evidence" value="ECO:0007669"/>
    <property type="project" value="TreeGrafter"/>
</dbReference>
<dbReference type="Pfam" id="PF05328">
    <property type="entry name" value="CybS"/>
    <property type="match status" value="1"/>
</dbReference>
<dbReference type="PANTHER" id="PTHR13337:SF2">
    <property type="entry name" value="SUCCINATE DEHYDROGENASE [UBIQUINONE] CYTOCHROME B SMALL SUBUNIT, MITOCHONDRIAL"/>
    <property type="match status" value="1"/>
</dbReference>
<keyword evidence="7 12" id="KW-1133">Transmembrane helix</keyword>
<name>A0A9P0GB46_9CUCU</name>
<reference evidence="13" key="1">
    <citation type="submission" date="2022-01" db="EMBL/GenBank/DDBJ databases">
        <authorList>
            <person name="King R."/>
        </authorList>
    </citation>
    <scope>NUCLEOTIDE SEQUENCE</scope>
</reference>
<dbReference type="InterPro" id="IPR007992">
    <property type="entry name" value="CybS"/>
</dbReference>
<keyword evidence="11 12" id="KW-0479">Metal-binding</keyword>
<gene>
    <name evidence="13" type="ORF">PSYICH_LOCUS5384</name>
</gene>
<dbReference type="InterPro" id="IPR034804">
    <property type="entry name" value="SQR/QFR_C/D"/>
</dbReference>
<keyword evidence="12" id="KW-0249">Electron transport</keyword>
<comment type="function">
    <text evidence="12">Membrane-anchoring subunit of succinate dehydrogenase (SDH) that is involved in complex II of the mitochondrial electron transport chain and is responsible for transferring electrons from succinate to ubiquinone (coenzyme Q).</text>
</comment>
<sequence>MALAMILRNTSRSLVISKMYKPAVIIQTKRWLNPLWKENKKPLLSKPKIDQILKKDMSEDHSKMWFIEKVVSISLIGLIPYMFLNPGVKLVDDGVCLLIVTHMFWGLEACVADYVRPVILGKFIPKLTMLCLYLLCFVVAGGLINYNHNYRGISCTFCKLWDFEAEVDE</sequence>
<dbReference type="EMBL" id="OV651829">
    <property type="protein sequence ID" value="CAH1104526.1"/>
    <property type="molecule type" value="Genomic_DNA"/>
</dbReference>
<keyword evidence="11" id="KW-0408">Iron</keyword>
<comment type="caution">
    <text evidence="12">Lacks conserved residue(s) required for the propagation of feature annotation.</text>
</comment>
<organism evidence="13 14">
    <name type="scientific">Psylliodes chrysocephalus</name>
    <dbReference type="NCBI Taxonomy" id="3402493"/>
    <lineage>
        <taxon>Eukaryota</taxon>
        <taxon>Metazoa</taxon>
        <taxon>Ecdysozoa</taxon>
        <taxon>Arthropoda</taxon>
        <taxon>Hexapoda</taxon>
        <taxon>Insecta</taxon>
        <taxon>Pterygota</taxon>
        <taxon>Neoptera</taxon>
        <taxon>Endopterygota</taxon>
        <taxon>Coleoptera</taxon>
        <taxon>Polyphaga</taxon>
        <taxon>Cucujiformia</taxon>
        <taxon>Chrysomeloidea</taxon>
        <taxon>Chrysomelidae</taxon>
        <taxon>Galerucinae</taxon>
        <taxon>Alticini</taxon>
        <taxon>Psylliodes</taxon>
    </lineage>
</organism>
<dbReference type="GO" id="GO:0006121">
    <property type="term" value="P:mitochondrial electron transport, succinate to ubiquinone"/>
    <property type="evidence" value="ECO:0007669"/>
    <property type="project" value="TreeGrafter"/>
</dbReference>
<dbReference type="GO" id="GO:0005743">
    <property type="term" value="C:mitochondrial inner membrane"/>
    <property type="evidence" value="ECO:0007669"/>
    <property type="project" value="UniProtKB-SubCell"/>
</dbReference>
<keyword evidence="14" id="KW-1185">Reference proteome</keyword>
<dbReference type="GO" id="GO:0020037">
    <property type="term" value="F:heme binding"/>
    <property type="evidence" value="ECO:0007669"/>
    <property type="project" value="TreeGrafter"/>
</dbReference>
<evidence type="ECO:0000256" key="1">
    <source>
        <dbReference type="ARBA" id="ARBA00004448"/>
    </source>
</evidence>
<evidence type="ECO:0000256" key="6">
    <source>
        <dbReference type="ARBA" id="ARBA00022946"/>
    </source>
</evidence>
<dbReference type="PANTHER" id="PTHR13337">
    <property type="entry name" value="SUCCINATE DEHYDROGENASE"/>
    <property type="match status" value="1"/>
</dbReference>
<protein>
    <recommendedName>
        <fullName evidence="12">Succinate dehydrogenase [ubiquinone] cytochrome b small subunit</fullName>
    </recommendedName>
</protein>
<keyword evidence="12" id="KW-0816">Tricarboxylic acid cycle</keyword>
<evidence type="ECO:0000256" key="5">
    <source>
        <dbReference type="ARBA" id="ARBA00022792"/>
    </source>
</evidence>
<evidence type="ECO:0000256" key="9">
    <source>
        <dbReference type="ARBA" id="ARBA00023136"/>
    </source>
</evidence>
<proteinExistence type="inferred from homology"/>
<evidence type="ECO:0000256" key="8">
    <source>
        <dbReference type="ARBA" id="ARBA00023128"/>
    </source>
</evidence>
<evidence type="ECO:0000256" key="4">
    <source>
        <dbReference type="ARBA" id="ARBA00022692"/>
    </source>
</evidence>
<dbReference type="GO" id="GO:0006099">
    <property type="term" value="P:tricarboxylic acid cycle"/>
    <property type="evidence" value="ECO:0007669"/>
    <property type="project" value="UniProtKB-KW"/>
</dbReference>
<evidence type="ECO:0000256" key="7">
    <source>
        <dbReference type="ARBA" id="ARBA00022989"/>
    </source>
</evidence>
<keyword evidence="4 12" id="KW-0812">Transmembrane</keyword>
<comment type="similarity">
    <text evidence="2 12">Belongs to the CybS family.</text>
</comment>
<evidence type="ECO:0000256" key="2">
    <source>
        <dbReference type="ARBA" id="ARBA00007294"/>
    </source>
</evidence>
<feature type="transmembrane region" description="Helical" evidence="12">
    <location>
        <begin position="127"/>
        <end position="146"/>
    </location>
</feature>
<dbReference type="Gene3D" id="1.20.1300.10">
    <property type="entry name" value="Fumarate reductase/succinate dehydrogenase, transmembrane subunit"/>
    <property type="match status" value="1"/>
</dbReference>
<feature type="non-terminal residue" evidence="13">
    <location>
        <position position="169"/>
    </location>
</feature>
<keyword evidence="8 12" id="KW-0496">Mitochondrion</keyword>
<feature type="binding site" description="axial binding residue" evidence="11">
    <location>
        <position position="102"/>
    </location>
    <ligand>
        <name>heme b</name>
        <dbReference type="ChEBI" id="CHEBI:60344"/>
        <note>ligand shared with SDHC</note>
    </ligand>
    <ligandPart>
        <name>Fe</name>
        <dbReference type="ChEBI" id="CHEBI:18248"/>
    </ligandPart>
</feature>
<keyword evidence="9 12" id="KW-0472">Membrane</keyword>
<dbReference type="Proteomes" id="UP001153636">
    <property type="component" value="Chromosome 17"/>
</dbReference>
<evidence type="ECO:0000256" key="12">
    <source>
        <dbReference type="RuleBase" id="RU364031"/>
    </source>
</evidence>
<evidence type="ECO:0000256" key="11">
    <source>
        <dbReference type="PIRSR" id="PIRSR607992-2"/>
    </source>
</evidence>